<proteinExistence type="predicted"/>
<name>A0ABQ7H841_DUNSA</name>
<dbReference type="EMBL" id="MU069450">
    <property type="protein sequence ID" value="KAF5843012.1"/>
    <property type="molecule type" value="Genomic_DNA"/>
</dbReference>
<sequence length="104" mass="12103">MASTHTGELSTWLQSTQEFDTQDHEQLRAFLHCCKRAPHSWLQPTVETGCIRASHPWPQPTVETGYIRAHPLLQPTRRCRHRTTSTSYLQPVHVKELHFYGAFH</sequence>
<evidence type="ECO:0000313" key="1">
    <source>
        <dbReference type="EMBL" id="KAF5843012.1"/>
    </source>
</evidence>
<evidence type="ECO:0008006" key="3">
    <source>
        <dbReference type="Google" id="ProtNLM"/>
    </source>
</evidence>
<comment type="caution">
    <text evidence="1">The sequence shown here is derived from an EMBL/GenBank/DDBJ whole genome shotgun (WGS) entry which is preliminary data.</text>
</comment>
<organism evidence="1 2">
    <name type="scientific">Dunaliella salina</name>
    <name type="common">Green alga</name>
    <name type="synonym">Protococcus salinus</name>
    <dbReference type="NCBI Taxonomy" id="3046"/>
    <lineage>
        <taxon>Eukaryota</taxon>
        <taxon>Viridiplantae</taxon>
        <taxon>Chlorophyta</taxon>
        <taxon>core chlorophytes</taxon>
        <taxon>Chlorophyceae</taxon>
        <taxon>CS clade</taxon>
        <taxon>Chlamydomonadales</taxon>
        <taxon>Dunaliellaceae</taxon>
        <taxon>Dunaliella</taxon>
    </lineage>
</organism>
<dbReference type="Proteomes" id="UP000815325">
    <property type="component" value="Unassembled WGS sequence"/>
</dbReference>
<keyword evidence="2" id="KW-1185">Reference proteome</keyword>
<reference evidence="1" key="1">
    <citation type="submission" date="2017-08" db="EMBL/GenBank/DDBJ databases">
        <authorList>
            <person name="Polle J.E."/>
            <person name="Barry K."/>
            <person name="Cushman J."/>
            <person name="Schmutz J."/>
            <person name="Tran D."/>
            <person name="Hathwaick L.T."/>
            <person name="Yim W.C."/>
            <person name="Jenkins J."/>
            <person name="Mckie-Krisberg Z.M."/>
            <person name="Prochnik S."/>
            <person name="Lindquist E."/>
            <person name="Dockter R.B."/>
            <person name="Adam C."/>
            <person name="Molina H."/>
            <person name="Bunkerborg J."/>
            <person name="Jin E."/>
            <person name="Buchheim M."/>
            <person name="Magnuson J."/>
        </authorList>
    </citation>
    <scope>NUCLEOTIDE SEQUENCE</scope>
    <source>
        <strain evidence="1">CCAP 19/18</strain>
    </source>
</reference>
<gene>
    <name evidence="1" type="ORF">DUNSADRAFT_3141</name>
</gene>
<protein>
    <recommendedName>
        <fullName evidence="3">Encoded protein</fullName>
    </recommendedName>
</protein>
<accession>A0ABQ7H841</accession>
<evidence type="ECO:0000313" key="2">
    <source>
        <dbReference type="Proteomes" id="UP000815325"/>
    </source>
</evidence>